<dbReference type="SUPFAM" id="SSF47473">
    <property type="entry name" value="EF-hand"/>
    <property type="match status" value="1"/>
</dbReference>
<dbReference type="InterPro" id="IPR011992">
    <property type="entry name" value="EF-hand-dom_pair"/>
</dbReference>
<dbReference type="AlphaFoldDB" id="A0A2K5XFS8"/>
<reference evidence="7" key="1">
    <citation type="submission" date="2025-08" db="UniProtKB">
        <authorList>
            <consortium name="Ensembl"/>
        </authorList>
    </citation>
    <scope>IDENTIFICATION</scope>
</reference>
<dbReference type="OMA" id="KMRDTSK"/>
<proteinExistence type="inferred from homology"/>
<dbReference type="Proteomes" id="UP000233140">
    <property type="component" value="Unassembled WGS sequence"/>
</dbReference>
<evidence type="ECO:0000313" key="7">
    <source>
        <dbReference type="Ensembl" id="ENSMLEP00000002165.1"/>
    </source>
</evidence>
<dbReference type="GO" id="GO:0016460">
    <property type="term" value="C:myosin II complex"/>
    <property type="evidence" value="ECO:0007669"/>
    <property type="project" value="TreeGrafter"/>
</dbReference>
<dbReference type="SMART" id="SM00054">
    <property type="entry name" value="EFh"/>
    <property type="match status" value="3"/>
</dbReference>
<keyword evidence="4" id="KW-0106">Calcium</keyword>
<accession>A0A2K5XFS8</accession>
<dbReference type="InterPro" id="IPR050230">
    <property type="entry name" value="CALM/Myosin/TropC-like"/>
</dbReference>
<dbReference type="PROSITE" id="PS00018">
    <property type="entry name" value="EF_HAND_1"/>
    <property type="match status" value="1"/>
</dbReference>
<evidence type="ECO:0000256" key="3">
    <source>
        <dbReference type="ARBA" id="ARBA00022737"/>
    </source>
</evidence>
<sequence length="95" mass="10880">GLLNLINEVDADGNGKTDSPEFLTMMARKMKNTQSEEELREAFRVFDKDSNGYISTAELRHVMTNPGEKLTDDKFDEMIREAVNDEEFVQMMTAK</sequence>
<name>A0A2K5XFS8_MANLE</name>
<reference evidence="7" key="2">
    <citation type="submission" date="2025-09" db="UniProtKB">
        <authorList>
            <consortium name="Ensembl"/>
        </authorList>
    </citation>
    <scope>IDENTIFICATION</scope>
</reference>
<feature type="domain" description="EF-hand" evidence="6">
    <location>
        <begin position="1"/>
        <end position="32"/>
    </location>
</feature>
<protein>
    <recommendedName>
        <fullName evidence="5">EF-hand calcium-binding domain-containing protein 11</fullName>
    </recommendedName>
</protein>
<dbReference type="Ensembl" id="ENSMLET00000009629.1">
    <property type="protein sequence ID" value="ENSMLEP00000002165.1"/>
    <property type="gene ID" value="ENSMLEG00000008720.1"/>
</dbReference>
<dbReference type="Gene3D" id="1.10.238.10">
    <property type="entry name" value="EF-hand"/>
    <property type="match status" value="2"/>
</dbReference>
<evidence type="ECO:0000313" key="8">
    <source>
        <dbReference type="Proteomes" id="UP000233140"/>
    </source>
</evidence>
<organism evidence="7 8">
    <name type="scientific">Mandrillus leucophaeus</name>
    <name type="common">Drill</name>
    <name type="synonym">Papio leucophaeus</name>
    <dbReference type="NCBI Taxonomy" id="9568"/>
    <lineage>
        <taxon>Eukaryota</taxon>
        <taxon>Metazoa</taxon>
        <taxon>Chordata</taxon>
        <taxon>Craniata</taxon>
        <taxon>Vertebrata</taxon>
        <taxon>Euteleostomi</taxon>
        <taxon>Mammalia</taxon>
        <taxon>Eutheria</taxon>
        <taxon>Euarchontoglires</taxon>
        <taxon>Primates</taxon>
        <taxon>Haplorrhini</taxon>
        <taxon>Catarrhini</taxon>
        <taxon>Cercopithecidae</taxon>
        <taxon>Cercopithecinae</taxon>
        <taxon>Mandrillus</taxon>
    </lineage>
</organism>
<feature type="domain" description="EF-hand" evidence="6">
    <location>
        <begin position="34"/>
        <end position="69"/>
    </location>
</feature>
<evidence type="ECO:0000256" key="1">
    <source>
        <dbReference type="ARBA" id="ARBA00009763"/>
    </source>
</evidence>
<dbReference type="CDD" id="cd00051">
    <property type="entry name" value="EFh"/>
    <property type="match status" value="1"/>
</dbReference>
<dbReference type="FunFam" id="1.10.238.10:FF:000003">
    <property type="entry name" value="Calmodulin A"/>
    <property type="match status" value="1"/>
</dbReference>
<dbReference type="InterPro" id="IPR002048">
    <property type="entry name" value="EF_hand_dom"/>
</dbReference>
<dbReference type="PROSITE" id="PS50222">
    <property type="entry name" value="EF_HAND_2"/>
    <property type="match status" value="2"/>
</dbReference>
<evidence type="ECO:0000259" key="6">
    <source>
        <dbReference type="PROSITE" id="PS50222"/>
    </source>
</evidence>
<evidence type="ECO:0000256" key="5">
    <source>
        <dbReference type="ARBA" id="ARBA00072320"/>
    </source>
</evidence>
<comment type="similarity">
    <text evidence="1">Belongs to the calmodulin family.</text>
</comment>
<evidence type="ECO:0000256" key="2">
    <source>
        <dbReference type="ARBA" id="ARBA00022723"/>
    </source>
</evidence>
<keyword evidence="2" id="KW-0479">Metal-binding</keyword>
<keyword evidence="3" id="KW-0677">Repeat</keyword>
<dbReference type="GeneTree" id="ENSGT00940000162930"/>
<keyword evidence="8" id="KW-1185">Reference proteome</keyword>
<dbReference type="PANTHER" id="PTHR23048:SF0">
    <property type="entry name" value="CALMODULIN LIKE 3"/>
    <property type="match status" value="1"/>
</dbReference>
<evidence type="ECO:0000256" key="4">
    <source>
        <dbReference type="ARBA" id="ARBA00022837"/>
    </source>
</evidence>
<dbReference type="InterPro" id="IPR018247">
    <property type="entry name" value="EF_Hand_1_Ca_BS"/>
</dbReference>
<dbReference type="STRING" id="9568.ENSMLEP00000002165"/>
<dbReference type="PANTHER" id="PTHR23048">
    <property type="entry name" value="MYOSIN LIGHT CHAIN 1, 3"/>
    <property type="match status" value="1"/>
</dbReference>
<dbReference type="GO" id="GO:0005509">
    <property type="term" value="F:calcium ion binding"/>
    <property type="evidence" value="ECO:0007669"/>
    <property type="project" value="InterPro"/>
</dbReference>
<dbReference type="Pfam" id="PF13499">
    <property type="entry name" value="EF-hand_7"/>
    <property type="match status" value="1"/>
</dbReference>